<feature type="domain" description="NAD(P)-binding" evidence="8">
    <location>
        <begin position="4"/>
        <end position="322"/>
    </location>
</feature>
<evidence type="ECO:0000256" key="7">
    <source>
        <dbReference type="RuleBase" id="RU004473"/>
    </source>
</evidence>
<evidence type="ECO:0000256" key="4">
    <source>
        <dbReference type="ARBA" id="ARBA00011990"/>
    </source>
</evidence>
<dbReference type="NCBIfam" id="TIGR01181">
    <property type="entry name" value="dTDP_gluc_dehyt"/>
    <property type="match status" value="1"/>
</dbReference>
<dbReference type="AlphaFoldDB" id="A0A2M8L2Y7"/>
<proteinExistence type="inferred from homology"/>
<comment type="caution">
    <text evidence="9">The sequence shown here is derived from an EMBL/GenBank/DDBJ whole genome shotgun (WGS) entry which is preliminary data.</text>
</comment>
<dbReference type="EC" id="4.2.1.46" evidence="4 7"/>
<dbReference type="GO" id="GO:0008460">
    <property type="term" value="F:dTDP-glucose 4,6-dehydratase activity"/>
    <property type="evidence" value="ECO:0007669"/>
    <property type="project" value="UniProtKB-EC"/>
</dbReference>
<dbReference type="GO" id="GO:0009225">
    <property type="term" value="P:nucleotide-sugar metabolic process"/>
    <property type="evidence" value="ECO:0007669"/>
    <property type="project" value="InterPro"/>
</dbReference>
<dbReference type="InterPro" id="IPR005888">
    <property type="entry name" value="dTDP_Gluc_deHydtase"/>
</dbReference>
<reference evidence="10" key="1">
    <citation type="submission" date="2017-09" db="EMBL/GenBank/DDBJ databases">
        <title>Depth-based differentiation of microbial function through sediment-hosted aquifers and enrichment of novel symbionts in the deep terrestrial subsurface.</title>
        <authorList>
            <person name="Probst A.J."/>
            <person name="Ladd B."/>
            <person name="Jarett J.K."/>
            <person name="Geller-Mcgrath D.E."/>
            <person name="Sieber C.M.K."/>
            <person name="Emerson J.B."/>
            <person name="Anantharaman K."/>
            <person name="Thomas B.C."/>
            <person name="Malmstrom R."/>
            <person name="Stieglmeier M."/>
            <person name="Klingl A."/>
            <person name="Woyke T."/>
            <person name="Ryan C.M."/>
            <person name="Banfield J.F."/>
        </authorList>
    </citation>
    <scope>NUCLEOTIDE SEQUENCE [LARGE SCALE GENOMIC DNA]</scope>
</reference>
<dbReference type="SUPFAM" id="SSF51735">
    <property type="entry name" value="NAD(P)-binding Rossmann-fold domains"/>
    <property type="match status" value="1"/>
</dbReference>
<evidence type="ECO:0000256" key="3">
    <source>
        <dbReference type="ARBA" id="ARBA00008178"/>
    </source>
</evidence>
<evidence type="ECO:0000313" key="9">
    <source>
        <dbReference type="EMBL" id="PJE67242.1"/>
    </source>
</evidence>
<dbReference type="PANTHER" id="PTHR43000">
    <property type="entry name" value="DTDP-D-GLUCOSE 4,6-DEHYDRATASE-RELATED"/>
    <property type="match status" value="1"/>
</dbReference>
<organism evidence="9 10">
    <name type="scientific">Candidatus Shapirobacteria bacterium CG10_big_fil_rev_8_21_14_0_10_40_9</name>
    <dbReference type="NCBI Taxonomy" id="1974888"/>
    <lineage>
        <taxon>Bacteria</taxon>
        <taxon>Candidatus Shapironibacteriota</taxon>
    </lineage>
</organism>
<evidence type="ECO:0000256" key="6">
    <source>
        <dbReference type="ARBA" id="ARBA00023239"/>
    </source>
</evidence>
<evidence type="ECO:0000256" key="5">
    <source>
        <dbReference type="ARBA" id="ARBA00023027"/>
    </source>
</evidence>
<gene>
    <name evidence="9" type="primary">rfbB</name>
    <name evidence="9" type="ORF">COU95_03540</name>
</gene>
<dbReference type="InterPro" id="IPR036291">
    <property type="entry name" value="NAD(P)-bd_dom_sf"/>
</dbReference>
<evidence type="ECO:0000256" key="1">
    <source>
        <dbReference type="ARBA" id="ARBA00001539"/>
    </source>
</evidence>
<comment type="cofactor">
    <cofactor evidence="2 7">
        <name>NAD(+)</name>
        <dbReference type="ChEBI" id="CHEBI:57540"/>
    </cofactor>
</comment>
<comment type="catalytic activity">
    <reaction evidence="1 7">
        <text>dTDP-alpha-D-glucose = dTDP-4-dehydro-6-deoxy-alpha-D-glucose + H2O</text>
        <dbReference type="Rhea" id="RHEA:17221"/>
        <dbReference type="ChEBI" id="CHEBI:15377"/>
        <dbReference type="ChEBI" id="CHEBI:57477"/>
        <dbReference type="ChEBI" id="CHEBI:57649"/>
        <dbReference type="EC" id="4.2.1.46"/>
    </reaction>
</comment>
<sequence length="360" mass="40820">MKLLVTGGAGFIGSNFIHYWLKRYPGDEIVNLDALTYAGHLENLRDIEGKPNYKFIHGDICDPKIVRKAMEGADVVVHFAAESHVDRSLSGLENEIRFYRTNVEGTATLLQAAHEAGVKRFHHISTDEVFGDLSYDSKEKFHEGSPSNLHSPYAISKAAADFRVRAFAREILSKEGSPFPFTISNCTNNYGPYQTPEKIVPRFILLLLEGKPVPIYTDAEGNMGRNVRDWLHVEDHCEAIDLILKKGKEGETYCIGGNCELSNLELTEKILEKMGKEPFERWVTPVADRPGHDRRYAMDTTKIEGELGWKPHHTFAEGLRETIEWYTTGEGREWVESLRELSTKVHEGQDKSVRGKETKR</sequence>
<dbReference type="Gene3D" id="3.40.50.720">
    <property type="entry name" value="NAD(P)-binding Rossmann-like Domain"/>
    <property type="match status" value="1"/>
</dbReference>
<keyword evidence="6 7" id="KW-0456">Lyase</keyword>
<evidence type="ECO:0000313" key="10">
    <source>
        <dbReference type="Proteomes" id="UP000231474"/>
    </source>
</evidence>
<dbReference type="EMBL" id="PFEK01000067">
    <property type="protein sequence ID" value="PJE67242.1"/>
    <property type="molecule type" value="Genomic_DNA"/>
</dbReference>
<evidence type="ECO:0000259" key="8">
    <source>
        <dbReference type="Pfam" id="PF16363"/>
    </source>
</evidence>
<name>A0A2M8L2Y7_9BACT</name>
<dbReference type="Gene3D" id="3.90.25.10">
    <property type="entry name" value="UDP-galactose 4-epimerase, domain 1"/>
    <property type="match status" value="1"/>
</dbReference>
<dbReference type="CDD" id="cd05246">
    <property type="entry name" value="dTDP_GD_SDR_e"/>
    <property type="match status" value="1"/>
</dbReference>
<dbReference type="InterPro" id="IPR016040">
    <property type="entry name" value="NAD(P)-bd_dom"/>
</dbReference>
<evidence type="ECO:0000256" key="2">
    <source>
        <dbReference type="ARBA" id="ARBA00001911"/>
    </source>
</evidence>
<protein>
    <recommendedName>
        <fullName evidence="4 7">dTDP-glucose 4,6-dehydratase</fullName>
        <ecNumber evidence="4 7">4.2.1.46</ecNumber>
    </recommendedName>
</protein>
<comment type="similarity">
    <text evidence="3 7">Belongs to the NAD(P)-dependent epimerase/dehydratase family. dTDP-glucose dehydratase subfamily.</text>
</comment>
<dbReference type="Pfam" id="PF16363">
    <property type="entry name" value="GDP_Man_Dehyd"/>
    <property type="match status" value="1"/>
</dbReference>
<dbReference type="Proteomes" id="UP000231474">
    <property type="component" value="Unassembled WGS sequence"/>
</dbReference>
<accession>A0A2M8L2Y7</accession>
<keyword evidence="5" id="KW-0520">NAD</keyword>